<proteinExistence type="predicted"/>
<dbReference type="EMBL" id="MRVG01000001">
    <property type="protein sequence ID" value="PMB73281.1"/>
    <property type="molecule type" value="Genomic_DNA"/>
</dbReference>
<comment type="caution">
    <text evidence="2">The sequence shown here is derived from an EMBL/GenBank/DDBJ whole genome shotgun (WGS) entry which is preliminary data.</text>
</comment>
<evidence type="ECO:0000313" key="3">
    <source>
        <dbReference type="Proteomes" id="UP000235728"/>
    </source>
</evidence>
<sequence length="800" mass="83676">MDLFSGRRKNSMISGNENANLSKSLEPKLVDDVFSRGALAEEGFHKLEAEGAEGAFLERGLPAESLVQGGGEAEAKAAAPDDLVDEGARRVDDDLGALVGAATAVPRLGRVGVVGGPDAQVDHGLVQLRDGELPFRVLVGPQVHVEQVGRVLRVDGNGHVADEVNLVDAPLHREVGLGDEVGADALNHLVDGLLQVRELAEGLGRLVAVLNVAGLGAGQHEPADVPLAVKDVVEHLAPAEGKGVGVAEDLLDAGRRGDDDGQLGRLGGLERVLLQGAELLCNVHVGLFGVHGLHDGDGIKGEPARDAPLDELVQHGAAERLGVPRHLVHAPGGEAGDGEVDGQKPVGPDERDGVGKHGTPDGVGRADARARVARRLNVLNHHAGIHLDHVRVRVQLLEAVGKLLVRRNVAKLAVALEAKELAKLVEGGAPPPARLDDALNLDDPEHLGDHVRAKGARGVLHGLLEDADQVLVPEAPVGLALQAVKGALARLRGDALVKLGQGLAELGQPDVFQVVDAAAREELEEEVVDPALVLFGDARVEAVEQVELDADHVAHAAGDALAIVVLANLGARIQGPVRVGVVEVHDGPEVVAQRNGGVHAADDEPRRVEQVVVLLRRRLGPLLGARVGRAVEREAAQLVDLEEHLGHVVVQAVVQHQHDVDAGRLAEETLLVKAVGLQLALLERADLKLFAERRPVEGCQVQVRGRVRLVGVAAVGPEDVVDDDGGVVKEHRRDAGLVLLEASLLAGHEEIKQLAGVGPHPVETLRAPDRLGVGRAGAAELGRDDVVVAAIGRPILMGVV</sequence>
<gene>
    <name evidence="2" type="ORF">BM221_000702</name>
</gene>
<evidence type="ECO:0000313" key="2">
    <source>
        <dbReference type="EMBL" id="PMB73281.1"/>
    </source>
</evidence>
<reference evidence="2 3" key="1">
    <citation type="journal article" date="2016" name="Appl. Microbiol. Biotechnol.">
        <title>Characterization of T-DNA insertion mutants with decreased virulence in the entomopathogenic fungus Beauveria bassiana JEF-007.</title>
        <authorList>
            <person name="Kim S."/>
            <person name="Lee S.J."/>
            <person name="Nai Y.S."/>
            <person name="Yu J.S."/>
            <person name="Lee M.R."/>
            <person name="Yang Y.T."/>
            <person name="Kim J.S."/>
        </authorList>
    </citation>
    <scope>NUCLEOTIDE SEQUENCE [LARGE SCALE GENOMIC DNA]</scope>
    <source>
        <strain evidence="2 3">JEF-007</strain>
    </source>
</reference>
<accession>A0A2N6P192</accession>
<dbReference type="AlphaFoldDB" id="A0A2N6P192"/>
<feature type="compositionally biased region" description="Basic and acidic residues" evidence="1">
    <location>
        <begin position="347"/>
        <end position="366"/>
    </location>
</feature>
<feature type="region of interest" description="Disordered" evidence="1">
    <location>
        <begin position="331"/>
        <end position="366"/>
    </location>
</feature>
<organism evidence="2 3">
    <name type="scientific">Beauveria bassiana</name>
    <name type="common">White muscardine disease fungus</name>
    <name type="synonym">Tritirachium shiotae</name>
    <dbReference type="NCBI Taxonomy" id="176275"/>
    <lineage>
        <taxon>Eukaryota</taxon>
        <taxon>Fungi</taxon>
        <taxon>Dikarya</taxon>
        <taxon>Ascomycota</taxon>
        <taxon>Pezizomycotina</taxon>
        <taxon>Sordariomycetes</taxon>
        <taxon>Hypocreomycetidae</taxon>
        <taxon>Hypocreales</taxon>
        <taxon>Cordycipitaceae</taxon>
        <taxon>Beauveria</taxon>
    </lineage>
</organism>
<protein>
    <submittedName>
        <fullName evidence="2">Uncharacterized protein</fullName>
    </submittedName>
</protein>
<evidence type="ECO:0000256" key="1">
    <source>
        <dbReference type="SAM" id="MobiDB-lite"/>
    </source>
</evidence>
<name>A0A2N6P192_BEABA</name>
<dbReference type="Proteomes" id="UP000235728">
    <property type="component" value="Unassembled WGS sequence"/>
</dbReference>